<dbReference type="PANTHER" id="PTHR13002:SF1">
    <property type="entry name" value="COMPLEX I ASSEMBLY FACTOR TIMMDC1, MITOCHONDRIAL"/>
    <property type="match status" value="1"/>
</dbReference>
<keyword evidence="3 8" id="KW-0812">Transmembrane</keyword>
<dbReference type="Pfam" id="PF02466">
    <property type="entry name" value="Tim17"/>
    <property type="match status" value="1"/>
</dbReference>
<evidence type="ECO:0000256" key="8">
    <source>
        <dbReference type="SAM" id="Phobius"/>
    </source>
</evidence>
<comment type="similarity">
    <text evidence="2">Belongs to the Tim17/Tim22/Tim23 family.</text>
</comment>
<dbReference type="GO" id="GO:0016020">
    <property type="term" value="C:membrane"/>
    <property type="evidence" value="ECO:0007669"/>
    <property type="project" value="UniProtKB-SubCell"/>
</dbReference>
<dbReference type="GO" id="GO:0005739">
    <property type="term" value="C:mitochondrion"/>
    <property type="evidence" value="ECO:0007669"/>
    <property type="project" value="TreeGrafter"/>
</dbReference>
<protein>
    <recommendedName>
        <fullName evidence="6">Complex I assembly factor TIMMDC1, mitochondrial</fullName>
    </recommendedName>
    <alternativeName>
        <fullName evidence="7">Translocase of inner mitochondrial membrane domain-containing protein 1</fullName>
    </alternativeName>
</protein>
<organism evidence="9">
    <name type="scientific">Rhipicephalus appendiculatus</name>
    <name type="common">Brown ear tick</name>
    <dbReference type="NCBI Taxonomy" id="34631"/>
    <lineage>
        <taxon>Eukaryota</taxon>
        <taxon>Metazoa</taxon>
        <taxon>Ecdysozoa</taxon>
        <taxon>Arthropoda</taxon>
        <taxon>Chelicerata</taxon>
        <taxon>Arachnida</taxon>
        <taxon>Acari</taxon>
        <taxon>Parasitiformes</taxon>
        <taxon>Ixodida</taxon>
        <taxon>Ixodoidea</taxon>
        <taxon>Ixodidae</taxon>
        <taxon>Rhipicephalinae</taxon>
        <taxon>Rhipicephalus</taxon>
        <taxon>Rhipicephalus</taxon>
    </lineage>
</organism>
<feature type="transmembrane region" description="Helical" evidence="8">
    <location>
        <begin position="119"/>
        <end position="140"/>
    </location>
</feature>
<dbReference type="AlphaFoldDB" id="A0A131YMP2"/>
<evidence type="ECO:0000256" key="6">
    <source>
        <dbReference type="ARBA" id="ARBA00040778"/>
    </source>
</evidence>
<evidence type="ECO:0000256" key="5">
    <source>
        <dbReference type="ARBA" id="ARBA00023136"/>
    </source>
</evidence>
<keyword evidence="5 8" id="KW-0472">Membrane</keyword>
<dbReference type="GO" id="GO:0032981">
    <property type="term" value="P:mitochondrial respiratory chain complex I assembly"/>
    <property type="evidence" value="ECO:0007669"/>
    <property type="project" value="InterPro"/>
</dbReference>
<evidence type="ECO:0000256" key="4">
    <source>
        <dbReference type="ARBA" id="ARBA00022989"/>
    </source>
</evidence>
<evidence type="ECO:0000256" key="2">
    <source>
        <dbReference type="ARBA" id="ARBA00008444"/>
    </source>
</evidence>
<proteinExistence type="inferred from homology"/>
<evidence type="ECO:0000256" key="7">
    <source>
        <dbReference type="ARBA" id="ARBA00041344"/>
    </source>
</evidence>
<evidence type="ECO:0000256" key="3">
    <source>
        <dbReference type="ARBA" id="ARBA00022692"/>
    </source>
</evidence>
<evidence type="ECO:0000256" key="1">
    <source>
        <dbReference type="ARBA" id="ARBA00004141"/>
    </source>
</evidence>
<keyword evidence="4 8" id="KW-1133">Transmembrane helix</keyword>
<feature type="transmembrane region" description="Helical" evidence="8">
    <location>
        <begin position="170"/>
        <end position="189"/>
    </location>
</feature>
<name>A0A131YMP2_RHIAP</name>
<comment type="subcellular location">
    <subcellularLocation>
        <location evidence="1">Membrane</location>
        <topology evidence="1">Multi-pass membrane protein</topology>
    </subcellularLocation>
</comment>
<dbReference type="EMBL" id="GEDV01008013">
    <property type="protein sequence ID" value="JAP80544.1"/>
    <property type="molecule type" value="Transcribed_RNA"/>
</dbReference>
<dbReference type="InterPro" id="IPR055299">
    <property type="entry name" value="TIMMDC1"/>
</dbReference>
<evidence type="ECO:0000313" key="9">
    <source>
        <dbReference type="EMBL" id="JAP80544.1"/>
    </source>
</evidence>
<accession>A0A131YMP2</accession>
<dbReference type="PANTHER" id="PTHR13002">
    <property type="entry name" value="C3ORF1 PROTEIN-RELATED"/>
    <property type="match status" value="1"/>
</dbReference>
<sequence>MQLQDDSKISSAPEGLRSEMFRPENYQDSTIMAKETGMDRVKIMFDLSRGLGPELLMVYNASIFSGACGALVGGWNYARTARANYIRKNQGTTFLNPKHATRELQDAMFLQFVRGAWKLGWRMTAFSAIYMTVAVAGFTYRNKFGIAEHVAAGALGGFFFKLNMGVRGSLVGAGLGSLLGLASGVALTMGTKALGVTVPEFRYWQHDYWMQEYSEKKALWLKEKAERDLKSS</sequence>
<feature type="transmembrane region" description="Helical" evidence="8">
    <location>
        <begin position="56"/>
        <end position="78"/>
    </location>
</feature>
<reference evidence="9" key="1">
    <citation type="journal article" date="2016" name="Ticks Tick Borne Dis.">
        <title>De novo assembly and annotation of the salivary gland transcriptome of Rhipicephalus appendiculatus male and female ticks during blood feeding.</title>
        <authorList>
            <person name="de Castro M.H."/>
            <person name="de Klerk D."/>
            <person name="Pienaar R."/>
            <person name="Latif A.A."/>
            <person name="Rees D.J."/>
            <person name="Mans B.J."/>
        </authorList>
    </citation>
    <scope>NUCLEOTIDE SEQUENCE</scope>
    <source>
        <tissue evidence="9">Salivary glands</tissue>
    </source>
</reference>